<dbReference type="Gene3D" id="1.10.600.10">
    <property type="entry name" value="Farnesyl Diphosphate Synthase"/>
    <property type="match status" value="1"/>
</dbReference>
<dbReference type="InterPro" id="IPR033749">
    <property type="entry name" value="Polyprenyl_synt_CS"/>
</dbReference>
<evidence type="ECO:0000256" key="1">
    <source>
        <dbReference type="ARBA" id="ARBA00001946"/>
    </source>
</evidence>
<evidence type="ECO:0000256" key="5">
    <source>
        <dbReference type="ARBA" id="ARBA00022842"/>
    </source>
</evidence>
<keyword evidence="3" id="KW-0808">Transferase</keyword>
<comment type="caution">
    <text evidence="7">The sequence shown here is derived from an EMBL/GenBank/DDBJ whole genome shotgun (WGS) entry which is preliminary data.</text>
</comment>
<protein>
    <submittedName>
        <fullName evidence="7">Polyprenyl synthetase family protein</fullName>
    </submittedName>
</protein>
<comment type="similarity">
    <text evidence="2">Belongs to the FPP/GGPP synthase family.</text>
</comment>
<dbReference type="PANTHER" id="PTHR43281">
    <property type="entry name" value="FARNESYL DIPHOSPHATE SYNTHASE"/>
    <property type="match status" value="1"/>
</dbReference>
<keyword evidence="8" id="KW-1185">Reference proteome</keyword>
<dbReference type="EMBL" id="VIKR01000004">
    <property type="protein sequence ID" value="TQV73150.1"/>
    <property type="molecule type" value="Genomic_DNA"/>
</dbReference>
<dbReference type="PROSITE" id="PS00723">
    <property type="entry name" value="POLYPRENYL_SYNTHASE_1"/>
    <property type="match status" value="1"/>
</dbReference>
<dbReference type="PROSITE" id="PS00444">
    <property type="entry name" value="POLYPRENYL_SYNTHASE_2"/>
    <property type="match status" value="1"/>
</dbReference>
<organism evidence="7 8">
    <name type="scientific">Aliikangiella marina</name>
    <dbReference type="NCBI Taxonomy" id="1712262"/>
    <lineage>
        <taxon>Bacteria</taxon>
        <taxon>Pseudomonadati</taxon>
        <taxon>Pseudomonadota</taxon>
        <taxon>Gammaproteobacteria</taxon>
        <taxon>Oceanospirillales</taxon>
        <taxon>Pleioneaceae</taxon>
        <taxon>Aliikangiella</taxon>
    </lineage>
</organism>
<dbReference type="Pfam" id="PF00348">
    <property type="entry name" value="polyprenyl_synt"/>
    <property type="match status" value="1"/>
</dbReference>
<dbReference type="CDD" id="cd00685">
    <property type="entry name" value="Trans_IPPS_HT"/>
    <property type="match status" value="1"/>
</dbReference>
<evidence type="ECO:0000256" key="6">
    <source>
        <dbReference type="ARBA" id="ARBA00023229"/>
    </source>
</evidence>
<dbReference type="SFLD" id="SFLDS00005">
    <property type="entry name" value="Isoprenoid_Synthase_Type_I"/>
    <property type="match status" value="1"/>
</dbReference>
<gene>
    <name evidence="7" type="ORF">FLL45_17005</name>
</gene>
<sequence length="856" mass="97860">MVLQIRFNCSGFNQKELNLPLIGHNHRSSTDSIINRLSSTYIDADRKLFISTDSYDVAAQKAKWYFRELEQIVHKSDFLQQLRIDLLQLNNRFTNKPGAVALSSLEAAEDIKATVDSWSFLKKLSADKKLKSYLNKSVTYIFMRDLGKDVNLPSVSKAIEETVDKLHVWISKNNAKSAHNNQESFSTSWLYQKAKQHGAESTFIWLMGKLAKVQKNLPNEIDQTNGMRKLVKIIAGVVMHQLIDMPKSTSPKRRKRLIEKAIKLGYYYGLTYPLVDDLQDSASALNCQEKDSFNQAIRNSLVSGKVVEFPEFSAKNQSRMRFIYRELGESFEYIRSAQSAQKAQQFFQQAFIFFEAQDIDRKRKLGEKNYSYEEIFIPLILKSAGCRLIARDMLETNDDNTFDRNTFCFGIYNQFNDDIKDIFDDIEEGNVTPYTFGLLNHAQDESLKIANSSTTNPYLIYWAVVYYLIYKVYQNNPRCKQLILERSINAHKSVFTNIGPSEYLSLKTKLLNTSDEPFDQMLHELVVQPNDVAWFDKLVSRHVAEHFDVNGQNKEHFKTKYQRIQAKVDEVIPLCSHPRLNTANLLDAANYSLTAGGKRIRSVIAYLMMDEFYQLPSESIKPVMQLLEYMHTASIIFDDKPSQDNADFRRGKPTLHKQVNCEATAELAGIFLMMRAVEVQTNIGTVDPKLVLQSLAYAANTTQAICEGQVMDLQSKKYALDMNQLERMTELKTGLAIEAAFMIPAILADENDIQKGHIKQFARHLGLAFQIKDDLLDHEGDLATLGKPSQQDCAVNKSSFVTCLGENKAREKLFEHYFKAYQLSAHFAVVKAGNEGEGEVKGFMQSLLDYVVYREN</sequence>
<comment type="cofactor">
    <cofactor evidence="1">
        <name>Mg(2+)</name>
        <dbReference type="ChEBI" id="CHEBI:18420"/>
    </cofactor>
</comment>
<evidence type="ECO:0000313" key="8">
    <source>
        <dbReference type="Proteomes" id="UP000317839"/>
    </source>
</evidence>
<dbReference type="GO" id="GO:0046872">
    <property type="term" value="F:metal ion binding"/>
    <property type="evidence" value="ECO:0007669"/>
    <property type="project" value="UniProtKB-KW"/>
</dbReference>
<dbReference type="Proteomes" id="UP000317839">
    <property type="component" value="Unassembled WGS sequence"/>
</dbReference>
<dbReference type="InterPro" id="IPR000092">
    <property type="entry name" value="Polyprenyl_synt"/>
</dbReference>
<keyword evidence="6" id="KW-0414">Isoprene biosynthesis</keyword>
<evidence type="ECO:0000256" key="2">
    <source>
        <dbReference type="ARBA" id="ARBA00006706"/>
    </source>
</evidence>
<accession>A0A545T7E3</accession>
<reference evidence="7 8" key="1">
    <citation type="submission" date="2019-06" db="EMBL/GenBank/DDBJ databases">
        <title>Draft genome of Aliikangiella marina GYP-15.</title>
        <authorList>
            <person name="Wang G."/>
        </authorList>
    </citation>
    <scope>NUCLEOTIDE SEQUENCE [LARGE SCALE GENOMIC DNA]</scope>
    <source>
        <strain evidence="7 8">GYP-15</strain>
    </source>
</reference>
<dbReference type="GO" id="GO:0004659">
    <property type="term" value="F:prenyltransferase activity"/>
    <property type="evidence" value="ECO:0007669"/>
    <property type="project" value="InterPro"/>
</dbReference>
<evidence type="ECO:0000313" key="7">
    <source>
        <dbReference type="EMBL" id="TQV73150.1"/>
    </source>
</evidence>
<proteinExistence type="inferred from homology"/>
<dbReference type="PANTHER" id="PTHR43281:SF1">
    <property type="entry name" value="FARNESYL DIPHOSPHATE SYNTHASE"/>
    <property type="match status" value="1"/>
</dbReference>
<dbReference type="OrthoDB" id="9805316at2"/>
<evidence type="ECO:0000256" key="4">
    <source>
        <dbReference type="ARBA" id="ARBA00022723"/>
    </source>
</evidence>
<keyword evidence="5" id="KW-0460">Magnesium</keyword>
<keyword evidence="4" id="KW-0479">Metal-binding</keyword>
<name>A0A545T7E3_9GAMM</name>
<dbReference type="AlphaFoldDB" id="A0A545T7E3"/>
<dbReference type="SUPFAM" id="SSF48576">
    <property type="entry name" value="Terpenoid synthases"/>
    <property type="match status" value="2"/>
</dbReference>
<dbReference type="InterPro" id="IPR008949">
    <property type="entry name" value="Isoprenoid_synthase_dom_sf"/>
</dbReference>
<evidence type="ECO:0000256" key="3">
    <source>
        <dbReference type="ARBA" id="ARBA00022679"/>
    </source>
</evidence>
<dbReference type="GO" id="GO:0008299">
    <property type="term" value="P:isoprenoid biosynthetic process"/>
    <property type="evidence" value="ECO:0007669"/>
    <property type="project" value="UniProtKB-KW"/>
</dbReference>